<protein>
    <submittedName>
        <fullName evidence="2">Glutathione S-transferase</fullName>
    </submittedName>
</protein>
<dbReference type="RefSeq" id="WP_043767187.1">
    <property type="nucleotide sequence ID" value="NZ_JAME01000005.1"/>
</dbReference>
<dbReference type="InterPro" id="IPR036249">
    <property type="entry name" value="Thioredoxin-like_sf"/>
</dbReference>
<evidence type="ECO:0000259" key="1">
    <source>
        <dbReference type="PROSITE" id="PS50404"/>
    </source>
</evidence>
<keyword evidence="3" id="KW-1185">Reference proteome</keyword>
<dbReference type="EMBL" id="JAME01000005">
    <property type="protein sequence ID" value="ETX30114.1"/>
    <property type="molecule type" value="Genomic_DNA"/>
</dbReference>
<dbReference type="Gene3D" id="1.20.1050.10">
    <property type="match status" value="1"/>
</dbReference>
<dbReference type="eggNOG" id="COG0625">
    <property type="taxonomic scope" value="Bacteria"/>
</dbReference>
<dbReference type="STRING" id="1449351.RISW2_18145"/>
<reference evidence="2 3" key="1">
    <citation type="submission" date="2014-01" db="EMBL/GenBank/DDBJ databases">
        <title>Roseivivax isoporae LMG 25204 Genome Sequencing.</title>
        <authorList>
            <person name="Lai Q."/>
            <person name="Li G."/>
            <person name="Shao Z."/>
        </authorList>
    </citation>
    <scope>NUCLEOTIDE SEQUENCE [LARGE SCALE GENOMIC DNA]</scope>
    <source>
        <strain evidence="2 3">LMG 25204</strain>
    </source>
</reference>
<dbReference type="CDD" id="cd03194">
    <property type="entry name" value="GST_C_3"/>
    <property type="match status" value="1"/>
</dbReference>
<dbReference type="SUPFAM" id="SSF52833">
    <property type="entry name" value="Thioredoxin-like"/>
    <property type="match status" value="1"/>
</dbReference>
<gene>
    <name evidence="2" type="ORF">RISW2_18145</name>
</gene>
<dbReference type="AlphaFoldDB" id="X7FDK0"/>
<proteinExistence type="predicted"/>
<evidence type="ECO:0000313" key="3">
    <source>
        <dbReference type="Proteomes" id="UP000023430"/>
    </source>
</evidence>
<feature type="domain" description="GST N-terminal" evidence="1">
    <location>
        <begin position="2"/>
        <end position="83"/>
    </location>
</feature>
<accession>X7FDK0</accession>
<keyword evidence="2" id="KW-0808">Transferase</keyword>
<name>X7FDK0_9RHOB</name>
<sequence length="288" mass="30540">MDRLFVGDFTYSSWSLRGWLIFAAFGLPVELVPVRIYDGDIAAGLAPVAPARLVPALLTAEGEPLGETLAIAETMAERHPEAGHWPRDPAARMRARWLVSEMHAGFGALRGACPMDVSRAYAGFEPPEGVLADLARLDLIWSAARARFGGNGPWLCGAYSLADAFFAPVATRIATYGLPVGGEAAAYVAAHLAHAPFRQWRAMAMAETRAASPYDRDLPLVDWPGPAPLPAHALAEGTPENAACPFTGAAPVHLAEIGGRTLGFADAVARDKAVADPEAWPEVAALLR</sequence>
<dbReference type="InterPro" id="IPR004045">
    <property type="entry name" value="Glutathione_S-Trfase_N"/>
</dbReference>
<dbReference type="PROSITE" id="PS50404">
    <property type="entry name" value="GST_NTER"/>
    <property type="match status" value="1"/>
</dbReference>
<evidence type="ECO:0000313" key="2">
    <source>
        <dbReference type="EMBL" id="ETX30114.1"/>
    </source>
</evidence>
<dbReference type="InterPro" id="IPR036282">
    <property type="entry name" value="Glutathione-S-Trfase_C_sf"/>
</dbReference>
<organism evidence="2 3">
    <name type="scientific">Roseivivax isoporae LMG 25204</name>
    <dbReference type="NCBI Taxonomy" id="1449351"/>
    <lineage>
        <taxon>Bacteria</taxon>
        <taxon>Pseudomonadati</taxon>
        <taxon>Pseudomonadota</taxon>
        <taxon>Alphaproteobacteria</taxon>
        <taxon>Rhodobacterales</taxon>
        <taxon>Roseobacteraceae</taxon>
        <taxon>Roseivivax</taxon>
    </lineage>
</organism>
<dbReference type="SUPFAM" id="SSF47616">
    <property type="entry name" value="GST C-terminal domain-like"/>
    <property type="match status" value="1"/>
</dbReference>
<dbReference type="Proteomes" id="UP000023430">
    <property type="component" value="Unassembled WGS sequence"/>
</dbReference>
<dbReference type="GO" id="GO:0016740">
    <property type="term" value="F:transferase activity"/>
    <property type="evidence" value="ECO:0007669"/>
    <property type="project" value="UniProtKB-KW"/>
</dbReference>
<dbReference type="OrthoDB" id="9799538at2"/>
<dbReference type="Pfam" id="PF13409">
    <property type="entry name" value="GST_N_2"/>
    <property type="match status" value="1"/>
</dbReference>
<dbReference type="Gene3D" id="3.40.30.10">
    <property type="entry name" value="Glutaredoxin"/>
    <property type="match status" value="1"/>
</dbReference>
<comment type="caution">
    <text evidence="2">The sequence shown here is derived from an EMBL/GenBank/DDBJ whole genome shotgun (WGS) entry which is preliminary data.</text>
</comment>